<comment type="caution">
    <text evidence="1">The sequence shown here is derived from an EMBL/GenBank/DDBJ whole genome shotgun (WGS) entry which is preliminary data.</text>
</comment>
<evidence type="ECO:0000313" key="1">
    <source>
        <dbReference type="EMBL" id="MDS9470131.1"/>
    </source>
</evidence>
<keyword evidence="2" id="KW-1185">Reference proteome</keyword>
<reference evidence="2" key="1">
    <citation type="submission" date="2023-07" db="EMBL/GenBank/DDBJ databases">
        <title>Paracoccus sp. MBLB3053 whole genome sequence.</title>
        <authorList>
            <person name="Hwang C.Y."/>
            <person name="Cho E.-S."/>
            <person name="Seo M.-J."/>
        </authorList>
    </citation>
    <scope>NUCLEOTIDE SEQUENCE [LARGE SCALE GENOMIC DNA]</scope>
    <source>
        <strain evidence="2">MBLB3053</strain>
    </source>
</reference>
<dbReference type="RefSeq" id="WP_311162942.1">
    <property type="nucleotide sequence ID" value="NZ_JAVQLW010000005.1"/>
</dbReference>
<evidence type="ECO:0000313" key="2">
    <source>
        <dbReference type="Proteomes" id="UP001269144"/>
    </source>
</evidence>
<proteinExistence type="predicted"/>
<protein>
    <submittedName>
        <fullName evidence="1">Uncharacterized protein</fullName>
    </submittedName>
</protein>
<sequence length="377" mass="40393">MTSGVEMRLFIGPVVPLPVSQDILEALVSASVTCATPDAPGVFQLIFDIDQRSPLTTLFVLSGGAPIPMVRVVIAARMAGVDTILIDGVMTHHEVTPGPSPGTSRLSVTGEDMSRVMDYIPFDFIRYPAMPDFARVNLILAKYAFLGVIPMVIPSVLLDVPLPTSSIPQHHGKDLGYMKELAEKVGYVFMMRPGPTVGTSIAYWGPDVQMGDVQPALNLDMDAWRNIRDASASFDTQKGMIPIVVIQNPETKVPIPIPVVVNPVLNPPLGAVPPIPLRVELMNDTGHLNPVQAALIGMARAARAQSGPLKVTGSLDVQTYGRMLEPYKLVGLRGAGPAYTGLFYVEQVTTSFSGGQLTQSFVLSRNGLVSTVEKVPA</sequence>
<gene>
    <name evidence="1" type="ORF">RGQ15_21495</name>
</gene>
<accession>A0ABU2HYL3</accession>
<dbReference type="EMBL" id="JAVQLW010000005">
    <property type="protein sequence ID" value="MDS9470131.1"/>
    <property type="molecule type" value="Genomic_DNA"/>
</dbReference>
<organism evidence="1 2">
    <name type="scientific">Paracoccus aurantius</name>
    <dbReference type="NCBI Taxonomy" id="3073814"/>
    <lineage>
        <taxon>Bacteria</taxon>
        <taxon>Pseudomonadati</taxon>
        <taxon>Pseudomonadota</taxon>
        <taxon>Alphaproteobacteria</taxon>
        <taxon>Rhodobacterales</taxon>
        <taxon>Paracoccaceae</taxon>
        <taxon>Paracoccus</taxon>
    </lineage>
</organism>
<name>A0ABU2HYL3_9RHOB</name>
<dbReference type="Proteomes" id="UP001269144">
    <property type="component" value="Unassembled WGS sequence"/>
</dbReference>